<dbReference type="STRING" id="56193.YP76_12110"/>
<dbReference type="Proteomes" id="UP000033874">
    <property type="component" value="Unassembled WGS sequence"/>
</dbReference>
<evidence type="ECO:0000313" key="1">
    <source>
        <dbReference type="EMBL" id="KKW92086.1"/>
    </source>
</evidence>
<name>A0A0M3AT18_9SPHN</name>
<dbReference type="PATRIC" id="fig|56193.3.peg.2515"/>
<accession>A0A0M3AT18</accession>
<evidence type="ECO:0000313" key="2">
    <source>
        <dbReference type="Proteomes" id="UP000033874"/>
    </source>
</evidence>
<protein>
    <recommendedName>
        <fullName evidence="3">Metal-dependent hydrolase</fullName>
    </recommendedName>
</protein>
<proteinExistence type="predicted"/>
<sequence>MTYPEWNRTKKGTPVGIVIRYPRIDFSKVRAHWAPNIAFAQFQNATSIIPAPVEPWLIKVLNIAMERLPAGSEQLREDMAAFVGQESQHYRQHQKFNKVIAAQGYPRLAEFEKKLADDLDAFLKNRSLKFMLAYADGFESLGAVQGGIWFERMDALIEGADANAVAFWKWHMAEEFEHREVCFQIYHRIYSRGLWGKIWNGYFYRVYGCLYAMVHLRGFMDRMFSYLIEQDKKSMTPAEQAALDRDIKALNNFQLRVFFPQLLKNLLPWYDPGKKPTPPGLFDFLRQFEKSGPAET</sequence>
<gene>
    <name evidence="1" type="ORF">YP76_12110</name>
</gene>
<dbReference type="PANTHER" id="PTHR39456">
    <property type="entry name" value="METAL-DEPENDENT HYDROLASE"/>
    <property type="match status" value="1"/>
</dbReference>
<dbReference type="AlphaFoldDB" id="A0A0M3AT18"/>
<evidence type="ECO:0008006" key="3">
    <source>
        <dbReference type="Google" id="ProtNLM"/>
    </source>
</evidence>
<reference evidence="1 2" key="1">
    <citation type="submission" date="2015-04" db="EMBL/GenBank/DDBJ databases">
        <title>Genome sequence of aromatic hydrocarbons-degrading Sphingobium chungbukense DJ77.</title>
        <authorList>
            <person name="Kim Y.-C."/>
            <person name="Chae J.-C."/>
        </authorList>
    </citation>
    <scope>NUCLEOTIDE SEQUENCE [LARGE SCALE GENOMIC DNA]</scope>
    <source>
        <strain evidence="1 2">DJ77</strain>
    </source>
</reference>
<dbReference type="EMBL" id="LBIC01000005">
    <property type="protein sequence ID" value="KKW92086.1"/>
    <property type="molecule type" value="Genomic_DNA"/>
</dbReference>
<comment type="caution">
    <text evidence="1">The sequence shown here is derived from an EMBL/GenBank/DDBJ whole genome shotgun (WGS) entry which is preliminary data.</text>
</comment>
<dbReference type="InterPro" id="IPR016516">
    <property type="entry name" value="UCP07580"/>
</dbReference>
<organism evidence="1 2">
    <name type="scientific">Sphingobium chungbukense</name>
    <dbReference type="NCBI Taxonomy" id="56193"/>
    <lineage>
        <taxon>Bacteria</taxon>
        <taxon>Pseudomonadati</taxon>
        <taxon>Pseudomonadota</taxon>
        <taxon>Alphaproteobacteria</taxon>
        <taxon>Sphingomonadales</taxon>
        <taxon>Sphingomonadaceae</taxon>
        <taxon>Sphingobium</taxon>
    </lineage>
</organism>
<dbReference type="Pfam" id="PF10118">
    <property type="entry name" value="Metal_hydrol"/>
    <property type="match status" value="1"/>
</dbReference>
<keyword evidence="2" id="KW-1185">Reference proteome</keyword>
<dbReference type="PANTHER" id="PTHR39456:SF1">
    <property type="entry name" value="METAL-DEPENDENT HYDROLASE"/>
    <property type="match status" value="1"/>
</dbReference>